<dbReference type="HOGENOM" id="CLU_001265_46_6_4"/>
<keyword evidence="5 7" id="KW-1133">Transmembrane helix</keyword>
<gene>
    <name evidence="9" type="ORF">HMPREF9123_2560</name>
</gene>
<evidence type="ECO:0000256" key="4">
    <source>
        <dbReference type="ARBA" id="ARBA00022692"/>
    </source>
</evidence>
<dbReference type="GO" id="GO:0022857">
    <property type="term" value="F:transmembrane transporter activity"/>
    <property type="evidence" value="ECO:0007669"/>
    <property type="project" value="InterPro"/>
</dbReference>
<feature type="transmembrane region" description="Helical" evidence="7">
    <location>
        <begin position="342"/>
        <end position="363"/>
    </location>
</feature>
<evidence type="ECO:0000313" key="10">
    <source>
        <dbReference type="Proteomes" id="UP000004105"/>
    </source>
</evidence>
<reference evidence="9 10" key="1">
    <citation type="submission" date="2011-02" db="EMBL/GenBank/DDBJ databases">
        <authorList>
            <person name="Muzny D."/>
            <person name="Qin X."/>
            <person name="Deng J."/>
            <person name="Jiang H."/>
            <person name="Liu Y."/>
            <person name="Qu J."/>
            <person name="Song X.-Z."/>
            <person name="Zhang L."/>
            <person name="Thornton R."/>
            <person name="Coyle M."/>
            <person name="Francisco L."/>
            <person name="Jackson L."/>
            <person name="Javaid M."/>
            <person name="Korchina V."/>
            <person name="Kovar C."/>
            <person name="Mata R."/>
            <person name="Mathew T."/>
            <person name="Ngo R."/>
            <person name="Nguyen L."/>
            <person name="Nguyen N."/>
            <person name="Okwuonu G."/>
            <person name="Ongeri F."/>
            <person name="Pham C."/>
            <person name="Simmons D."/>
            <person name="Wilczek-Boney K."/>
            <person name="Hale W."/>
            <person name="Jakkamsetti A."/>
            <person name="Pham P."/>
            <person name="Ruth R."/>
            <person name="San Lucas F."/>
            <person name="Warren J."/>
            <person name="Zhang J."/>
            <person name="Zhao Z."/>
            <person name="Zhou C."/>
            <person name="Zhu D."/>
            <person name="Lee S."/>
            <person name="Bess C."/>
            <person name="Blankenburg K."/>
            <person name="Forbes L."/>
            <person name="Fu Q."/>
            <person name="Gubbala S."/>
            <person name="Hirani K."/>
            <person name="Jayaseelan J.C."/>
            <person name="Lara F."/>
            <person name="Munidasa M."/>
            <person name="Palculict T."/>
            <person name="Patil S."/>
            <person name="Pu L.-L."/>
            <person name="Saada N."/>
            <person name="Tang L."/>
            <person name="Weissenberger G."/>
            <person name="Zhu Y."/>
            <person name="Hemphill L."/>
            <person name="Shang Y."/>
            <person name="Youmans B."/>
            <person name="Ayvaz T."/>
            <person name="Ross M."/>
            <person name="Santibanez J."/>
            <person name="Aqrawi P."/>
            <person name="Gross S."/>
            <person name="Joshi V."/>
            <person name="Fowler G."/>
            <person name="Nazareth L."/>
            <person name="Reid J."/>
            <person name="Worley K."/>
            <person name="Petrosino J."/>
            <person name="Highlander S."/>
            <person name="Gibbs R."/>
        </authorList>
    </citation>
    <scope>NUCLEOTIDE SEQUENCE [LARGE SCALE GENOMIC DNA]</scope>
    <source>
        <strain evidence="9 10">ATCC BAA-1200</strain>
    </source>
</reference>
<feature type="transmembrane region" description="Helical" evidence="7">
    <location>
        <begin position="405"/>
        <end position="426"/>
    </location>
</feature>
<accession>F2BFQ3</accession>
<comment type="caution">
    <text evidence="9">The sequence shown here is derived from an EMBL/GenBank/DDBJ whole genome shotgun (WGS) entry which is preliminary data.</text>
</comment>
<dbReference type="AlphaFoldDB" id="F2BFQ3"/>
<dbReference type="GO" id="GO:0016020">
    <property type="term" value="C:membrane"/>
    <property type="evidence" value="ECO:0007669"/>
    <property type="project" value="UniProtKB-SubCell"/>
</dbReference>
<evidence type="ECO:0000256" key="3">
    <source>
        <dbReference type="ARBA" id="ARBA00022448"/>
    </source>
</evidence>
<dbReference type="RefSeq" id="WP_007343565.1">
    <property type="nucleotide sequence ID" value="NZ_GL878494.1"/>
</dbReference>
<organism evidence="9 10">
    <name type="scientific">Neisseria bacilliformis ATCC BAA-1200</name>
    <dbReference type="NCBI Taxonomy" id="888742"/>
    <lineage>
        <taxon>Bacteria</taxon>
        <taxon>Pseudomonadati</taxon>
        <taxon>Pseudomonadota</taxon>
        <taxon>Betaproteobacteria</taxon>
        <taxon>Neisseriales</taxon>
        <taxon>Neisseriaceae</taxon>
        <taxon>Neisseria</taxon>
    </lineage>
</organism>
<comment type="subcellular location">
    <subcellularLocation>
        <location evidence="1">Membrane</location>
        <topology evidence="1">Multi-pass membrane protein</topology>
    </subcellularLocation>
</comment>
<dbReference type="Pfam" id="PF00083">
    <property type="entry name" value="Sugar_tr"/>
    <property type="match status" value="1"/>
</dbReference>
<feature type="transmembrane region" description="Helical" evidence="7">
    <location>
        <begin position="253"/>
        <end position="271"/>
    </location>
</feature>
<feature type="transmembrane region" description="Helical" evidence="7">
    <location>
        <begin position="20"/>
        <end position="46"/>
    </location>
</feature>
<dbReference type="InterPro" id="IPR020846">
    <property type="entry name" value="MFS_dom"/>
</dbReference>
<sequence>MTDILTRLRTLDAGRVHYRLLVLAGIGWMFDAMDTGMVSFVLPVLAQDWNLPPAQLGYIVSIAFAGMAAGAVAGGWLADRFGRKTVFAAAMLVYGTATGLCALAHNMETLLFYRFWVGVGLGAQLPAAVALVGEYAPPKVRGRFIVLLESFWGLGWLVAALAAYFLIPKLGWQAAFAVGTLPVLYVPLVWKYIPESVPYLVSRGKIEEAHRLVCRLEREAGREPAAAAEAAPAPVPERPRFGMLWQPPFARRTLMLWAVWFGIMFSYYGIFTWLPKLLVAQGHTVVKTFEYVLWMIVAQLPGYLAAAALVEKIGRKATLAGFLAACAVCAWLFGRSASPAELVVWGGLMSFFNLGAWGVLYTYTPELYPLRFRAFASGWAGSAGRIGGIAAPAVVASLMDAGGGFGLIFFMFAAVMMSAAALIAWLGEETKGRDLEEISS</sequence>
<feature type="transmembrane region" description="Helical" evidence="7">
    <location>
        <begin position="85"/>
        <end position="105"/>
    </location>
</feature>
<dbReference type="EMBL" id="AFAY01000051">
    <property type="protein sequence ID" value="EGF08252.1"/>
    <property type="molecule type" value="Genomic_DNA"/>
</dbReference>
<evidence type="ECO:0000313" key="9">
    <source>
        <dbReference type="EMBL" id="EGF08252.1"/>
    </source>
</evidence>
<evidence type="ECO:0000256" key="5">
    <source>
        <dbReference type="ARBA" id="ARBA00022989"/>
    </source>
</evidence>
<feature type="transmembrane region" description="Helical" evidence="7">
    <location>
        <begin position="111"/>
        <end position="132"/>
    </location>
</feature>
<dbReference type="InterPro" id="IPR005829">
    <property type="entry name" value="Sugar_transporter_CS"/>
</dbReference>
<evidence type="ECO:0000259" key="8">
    <source>
        <dbReference type="PROSITE" id="PS50850"/>
    </source>
</evidence>
<feature type="domain" description="Major facilitator superfamily (MFS) profile" evidence="8">
    <location>
        <begin position="20"/>
        <end position="431"/>
    </location>
</feature>
<dbReference type="OrthoDB" id="7066727at2"/>
<dbReference type="PANTHER" id="PTHR23511:SF34">
    <property type="entry name" value="SYNAPTIC VESICLE GLYCOPROTEIN 2"/>
    <property type="match status" value="1"/>
</dbReference>
<name>F2BFQ3_9NEIS</name>
<feature type="transmembrane region" description="Helical" evidence="7">
    <location>
        <begin position="58"/>
        <end position="78"/>
    </location>
</feature>
<dbReference type="PROSITE" id="PS50850">
    <property type="entry name" value="MFS"/>
    <property type="match status" value="1"/>
</dbReference>
<dbReference type="PROSITE" id="PS00216">
    <property type="entry name" value="SUGAR_TRANSPORT_1"/>
    <property type="match status" value="2"/>
</dbReference>
<feature type="transmembrane region" description="Helical" evidence="7">
    <location>
        <begin position="173"/>
        <end position="193"/>
    </location>
</feature>
<feature type="transmembrane region" description="Helical" evidence="7">
    <location>
        <begin position="375"/>
        <end position="399"/>
    </location>
</feature>
<keyword evidence="6 7" id="KW-0472">Membrane</keyword>
<dbReference type="SUPFAM" id="SSF103473">
    <property type="entry name" value="MFS general substrate transporter"/>
    <property type="match status" value="1"/>
</dbReference>
<proteinExistence type="inferred from homology"/>
<feature type="transmembrane region" description="Helical" evidence="7">
    <location>
        <begin position="291"/>
        <end position="310"/>
    </location>
</feature>
<dbReference type="CDD" id="cd17316">
    <property type="entry name" value="MFS_SV2_like"/>
    <property type="match status" value="1"/>
</dbReference>
<dbReference type="STRING" id="267212.GCA_001063965_01889"/>
<dbReference type="PANTHER" id="PTHR23511">
    <property type="entry name" value="SYNAPTIC VESICLE GLYCOPROTEIN 2"/>
    <property type="match status" value="1"/>
</dbReference>
<evidence type="ECO:0000256" key="6">
    <source>
        <dbReference type="ARBA" id="ARBA00023136"/>
    </source>
</evidence>
<dbReference type="Proteomes" id="UP000004105">
    <property type="component" value="Unassembled WGS sequence"/>
</dbReference>
<evidence type="ECO:0000256" key="7">
    <source>
        <dbReference type="SAM" id="Phobius"/>
    </source>
</evidence>
<dbReference type="Gene3D" id="1.20.1250.20">
    <property type="entry name" value="MFS general substrate transporter like domains"/>
    <property type="match status" value="1"/>
</dbReference>
<dbReference type="InterPro" id="IPR005828">
    <property type="entry name" value="MFS_sugar_transport-like"/>
</dbReference>
<feature type="transmembrane region" description="Helical" evidence="7">
    <location>
        <begin position="144"/>
        <end position="167"/>
    </location>
</feature>
<keyword evidence="10" id="KW-1185">Reference proteome</keyword>
<evidence type="ECO:0000256" key="2">
    <source>
        <dbReference type="ARBA" id="ARBA00010992"/>
    </source>
</evidence>
<feature type="transmembrane region" description="Helical" evidence="7">
    <location>
        <begin position="317"/>
        <end position="336"/>
    </location>
</feature>
<keyword evidence="3" id="KW-0813">Transport</keyword>
<evidence type="ECO:0000256" key="1">
    <source>
        <dbReference type="ARBA" id="ARBA00004141"/>
    </source>
</evidence>
<protein>
    <submittedName>
        <fullName evidence="9">MFS family major facilitator transporter</fullName>
    </submittedName>
</protein>
<comment type="similarity">
    <text evidence="2">Belongs to the major facilitator superfamily. Sugar transporter (TC 2.A.1.1) family.</text>
</comment>
<dbReference type="InterPro" id="IPR036259">
    <property type="entry name" value="MFS_trans_sf"/>
</dbReference>
<keyword evidence="4 7" id="KW-0812">Transmembrane</keyword>